<dbReference type="InterPro" id="IPR007307">
    <property type="entry name" value="Ltv1"/>
</dbReference>
<dbReference type="GO" id="GO:0005829">
    <property type="term" value="C:cytosol"/>
    <property type="evidence" value="ECO:0007669"/>
    <property type="project" value="TreeGrafter"/>
</dbReference>
<name>A0A922ICL7_DERFA</name>
<dbReference type="GO" id="GO:0005634">
    <property type="term" value="C:nucleus"/>
    <property type="evidence" value="ECO:0007669"/>
    <property type="project" value="TreeGrafter"/>
</dbReference>
<evidence type="ECO:0000256" key="2">
    <source>
        <dbReference type="ARBA" id="ARBA00021561"/>
    </source>
</evidence>
<dbReference type="EMBL" id="ASGP02000001">
    <property type="protein sequence ID" value="KAH9527610.1"/>
    <property type="molecule type" value="Genomic_DNA"/>
</dbReference>
<evidence type="ECO:0000256" key="3">
    <source>
        <dbReference type="SAM" id="Coils"/>
    </source>
</evidence>
<keyword evidence="3" id="KW-0175">Coiled coil</keyword>
<organism evidence="5 6">
    <name type="scientific">Dermatophagoides farinae</name>
    <name type="common">American house dust mite</name>
    <dbReference type="NCBI Taxonomy" id="6954"/>
    <lineage>
        <taxon>Eukaryota</taxon>
        <taxon>Metazoa</taxon>
        <taxon>Ecdysozoa</taxon>
        <taxon>Arthropoda</taxon>
        <taxon>Chelicerata</taxon>
        <taxon>Arachnida</taxon>
        <taxon>Acari</taxon>
        <taxon>Acariformes</taxon>
        <taxon>Sarcoptiformes</taxon>
        <taxon>Astigmata</taxon>
        <taxon>Psoroptidia</taxon>
        <taxon>Analgoidea</taxon>
        <taxon>Pyroglyphidae</taxon>
        <taxon>Dermatophagoidinae</taxon>
        <taxon>Dermatophagoides</taxon>
    </lineage>
</organism>
<feature type="compositionally biased region" description="Basic and acidic residues" evidence="4">
    <location>
        <begin position="46"/>
        <end position="57"/>
    </location>
</feature>
<evidence type="ECO:0000256" key="4">
    <source>
        <dbReference type="SAM" id="MobiDB-lite"/>
    </source>
</evidence>
<reference evidence="5" key="1">
    <citation type="submission" date="2013-05" db="EMBL/GenBank/DDBJ databases">
        <authorList>
            <person name="Yim A.K.Y."/>
            <person name="Chan T.F."/>
            <person name="Ji K.M."/>
            <person name="Liu X.Y."/>
            <person name="Zhou J.W."/>
            <person name="Li R.Q."/>
            <person name="Yang K.Y."/>
            <person name="Li J."/>
            <person name="Li M."/>
            <person name="Law P.T.W."/>
            <person name="Wu Y.L."/>
            <person name="Cai Z.L."/>
            <person name="Qin H."/>
            <person name="Bao Y."/>
            <person name="Leung R.K.K."/>
            <person name="Ng P.K.S."/>
            <person name="Zou J."/>
            <person name="Zhong X.J."/>
            <person name="Ran P.X."/>
            <person name="Zhong N.S."/>
            <person name="Liu Z.G."/>
            <person name="Tsui S.K.W."/>
        </authorList>
    </citation>
    <scope>NUCLEOTIDE SEQUENCE</scope>
    <source>
        <strain evidence="5">Derf</strain>
        <tissue evidence="5">Whole organism</tissue>
    </source>
</reference>
<dbReference type="PANTHER" id="PTHR21531:SF0">
    <property type="entry name" value="PROTEIN LTV1 HOMOLOG"/>
    <property type="match status" value="1"/>
</dbReference>
<dbReference type="PANTHER" id="PTHR21531">
    <property type="entry name" value="LOW-TEMPERATURE VIABILITY PROTEIN LTV1-RELATED"/>
    <property type="match status" value="1"/>
</dbReference>
<dbReference type="GO" id="GO:0000056">
    <property type="term" value="P:ribosomal small subunit export from nucleus"/>
    <property type="evidence" value="ECO:0007669"/>
    <property type="project" value="TreeGrafter"/>
</dbReference>
<proteinExistence type="inferred from homology"/>
<dbReference type="GO" id="GO:0030688">
    <property type="term" value="C:preribosome, small subunit precursor"/>
    <property type="evidence" value="ECO:0007669"/>
    <property type="project" value="TreeGrafter"/>
</dbReference>
<dbReference type="Proteomes" id="UP000790347">
    <property type="component" value="Unassembled WGS sequence"/>
</dbReference>
<dbReference type="GO" id="GO:0042274">
    <property type="term" value="P:ribosomal small subunit biogenesis"/>
    <property type="evidence" value="ECO:0007669"/>
    <property type="project" value="InterPro"/>
</dbReference>
<feature type="coiled-coil region" evidence="3">
    <location>
        <begin position="485"/>
        <end position="519"/>
    </location>
</feature>
<keyword evidence="6" id="KW-1185">Reference proteome</keyword>
<gene>
    <name evidence="5" type="primary">LTV1</name>
    <name evidence="5" type="ORF">DERF_001617</name>
</gene>
<comment type="caution">
    <text evidence="5">The sequence shown here is derived from an EMBL/GenBank/DDBJ whole genome shotgun (WGS) entry which is preliminary data.</text>
</comment>
<reference evidence="5" key="2">
    <citation type="journal article" date="2022" name="Res Sq">
        <title>Comparative Genomics Reveals Insights into the Divergent Evolution of Astigmatic Mites and Household Pest Adaptations.</title>
        <authorList>
            <person name="Xiong Q."/>
            <person name="Wan A.T.-Y."/>
            <person name="Liu X.-Y."/>
            <person name="Fung C.S.-H."/>
            <person name="Xiao X."/>
            <person name="Malainual N."/>
            <person name="Hou J."/>
            <person name="Wang L."/>
            <person name="Wang M."/>
            <person name="Yang K."/>
            <person name="Cui Y."/>
            <person name="Leung E."/>
            <person name="Nong W."/>
            <person name="Shin S.-K."/>
            <person name="Au S."/>
            <person name="Jeong K.Y."/>
            <person name="Chew F.T."/>
            <person name="Hui J."/>
            <person name="Leung T.F."/>
            <person name="Tungtrongchitr A."/>
            <person name="Zhong N."/>
            <person name="Liu Z."/>
            <person name="Tsui S."/>
        </authorList>
    </citation>
    <scope>NUCLEOTIDE SEQUENCE</scope>
    <source>
        <strain evidence="5">Derf</strain>
        <tissue evidence="5">Whole organism</tissue>
    </source>
</reference>
<evidence type="ECO:0000313" key="6">
    <source>
        <dbReference type="Proteomes" id="UP000790347"/>
    </source>
</evidence>
<comment type="similarity">
    <text evidence="1">Belongs to the LTV1 family.</text>
</comment>
<sequence length="551" mass="63643">MGRKKVKKFIDKNNSITFQLVGRSQNDPLFVDETAPQYVLVEKKSGQEVSIDSKEPEPNGSDPQKSLKDRQKRREEQIKYGIYFDDDYNYLQHLTDVTEIALPKGIDYETIKKNRENKKPLLMLPSSVFESTVVEKDDLNKKAALPVGPQLDWDPDVVEAMEDDFDFDDPNNQIDDDFVMQAMHPHNGNKNERIVDINDTIDDYRIEQDEVEDAEDNLSVCGFNGSDDDDDEATDQFNIDAKVMNKKNIKRFFGLAEDDDGQTVKTSASTHFTEYSMSSSVLPRNEKLQTLDEQFEQMFIREYADQMEIGALDTEEISGDIDPNRSDLMAKLVEEYEQFKSGTWLEYERNEQAIDYVRRKYLKSENNDNQIMAHGDDELIESSSDSEKEEVVIVDTGRKGDKDRFDCESILSVYSNTNYHPKVLNESIDRYGNKIVKNSHIRIDQRTGMPTKTGSNLGMNTLVNLDGKSTRSNMSRLSELSVRLKNETTDERRQRKKELKELRAERRAEKKANRLAFNEEKIRLHKADMNKSVQKKVTNLFHVLMDCLNCT</sequence>
<evidence type="ECO:0000256" key="1">
    <source>
        <dbReference type="ARBA" id="ARBA00009078"/>
    </source>
</evidence>
<protein>
    <recommendedName>
        <fullName evidence="2">Protein LTV1 homolog</fullName>
    </recommendedName>
</protein>
<dbReference type="AlphaFoldDB" id="A0A922ICL7"/>
<feature type="region of interest" description="Disordered" evidence="4">
    <location>
        <begin position="46"/>
        <end position="72"/>
    </location>
</feature>
<evidence type="ECO:0000313" key="5">
    <source>
        <dbReference type="EMBL" id="KAH9527610.1"/>
    </source>
</evidence>
<dbReference type="Pfam" id="PF04180">
    <property type="entry name" value="LTV"/>
    <property type="match status" value="1"/>
</dbReference>
<accession>A0A922ICL7</accession>